<accession>A0A9P1D3B3</accession>
<organism evidence="1">
    <name type="scientific">Cladocopium goreaui</name>
    <dbReference type="NCBI Taxonomy" id="2562237"/>
    <lineage>
        <taxon>Eukaryota</taxon>
        <taxon>Sar</taxon>
        <taxon>Alveolata</taxon>
        <taxon>Dinophyceae</taxon>
        <taxon>Suessiales</taxon>
        <taxon>Symbiodiniaceae</taxon>
        <taxon>Cladocopium</taxon>
    </lineage>
</organism>
<dbReference type="AlphaFoldDB" id="A0A9P1D3B3"/>
<dbReference type="EMBL" id="CAMXCT020003211">
    <property type="protein sequence ID" value="CAL1156424.1"/>
    <property type="molecule type" value="Genomic_DNA"/>
</dbReference>
<comment type="caution">
    <text evidence="1">The sequence shown here is derived from an EMBL/GenBank/DDBJ whole genome shotgun (WGS) entry which is preliminary data.</text>
</comment>
<sequence length="130" mass="15019">MEAGHSHAVYRNVERRLVMVGICRLCDERPELRMEVWSMMQSLSACQIPKVKMMNRRKFSATPRKCQICITTECFAKARETNALRLTCALAIFCAVEDNTVTLWLDIAICALLSRKLTVAYWQQIVMLQF</sequence>
<name>A0A9P1D3B3_9DINO</name>
<keyword evidence="3" id="KW-1185">Reference proteome</keyword>
<proteinExistence type="predicted"/>
<evidence type="ECO:0000313" key="1">
    <source>
        <dbReference type="EMBL" id="CAI4003049.1"/>
    </source>
</evidence>
<dbReference type="Proteomes" id="UP001152797">
    <property type="component" value="Unassembled WGS sequence"/>
</dbReference>
<dbReference type="EMBL" id="CAMXCT030003211">
    <property type="protein sequence ID" value="CAL4790361.1"/>
    <property type="molecule type" value="Genomic_DNA"/>
</dbReference>
<evidence type="ECO:0000313" key="2">
    <source>
        <dbReference type="EMBL" id="CAL1156424.1"/>
    </source>
</evidence>
<protein>
    <submittedName>
        <fullName evidence="1">Uncharacterized protein</fullName>
    </submittedName>
</protein>
<reference evidence="1" key="1">
    <citation type="submission" date="2022-10" db="EMBL/GenBank/DDBJ databases">
        <authorList>
            <person name="Chen Y."/>
            <person name="Dougan E. K."/>
            <person name="Chan C."/>
            <person name="Rhodes N."/>
            <person name="Thang M."/>
        </authorList>
    </citation>
    <scope>NUCLEOTIDE SEQUENCE</scope>
</reference>
<gene>
    <name evidence="1" type="ORF">C1SCF055_LOCUS28947</name>
</gene>
<evidence type="ECO:0000313" key="3">
    <source>
        <dbReference type="Proteomes" id="UP001152797"/>
    </source>
</evidence>
<dbReference type="EMBL" id="CAMXCT010003211">
    <property type="protein sequence ID" value="CAI4003049.1"/>
    <property type="molecule type" value="Genomic_DNA"/>
</dbReference>
<reference evidence="2" key="2">
    <citation type="submission" date="2024-04" db="EMBL/GenBank/DDBJ databases">
        <authorList>
            <person name="Chen Y."/>
            <person name="Shah S."/>
            <person name="Dougan E. K."/>
            <person name="Thang M."/>
            <person name="Chan C."/>
        </authorList>
    </citation>
    <scope>NUCLEOTIDE SEQUENCE [LARGE SCALE GENOMIC DNA]</scope>
</reference>